<keyword evidence="1" id="KW-0812">Transmembrane</keyword>
<gene>
    <name evidence="2" type="ORF">Acr_26g0002010</name>
</gene>
<accession>A0A7J0H1S3</accession>
<keyword evidence="1" id="KW-1133">Transmembrane helix</keyword>
<dbReference type="AlphaFoldDB" id="A0A7J0H1S3"/>
<keyword evidence="3" id="KW-1185">Reference proteome</keyword>
<feature type="transmembrane region" description="Helical" evidence="1">
    <location>
        <begin position="96"/>
        <end position="118"/>
    </location>
</feature>
<reference evidence="2 3" key="1">
    <citation type="submission" date="2019-07" db="EMBL/GenBank/DDBJ databases">
        <title>De Novo Assembly of kiwifruit Actinidia rufa.</title>
        <authorList>
            <person name="Sugita-Konishi S."/>
            <person name="Sato K."/>
            <person name="Mori E."/>
            <person name="Abe Y."/>
            <person name="Kisaki G."/>
            <person name="Hamano K."/>
            <person name="Suezawa K."/>
            <person name="Otani M."/>
            <person name="Fukuda T."/>
            <person name="Manabe T."/>
            <person name="Gomi K."/>
            <person name="Tabuchi M."/>
            <person name="Akimitsu K."/>
            <person name="Kataoka I."/>
        </authorList>
    </citation>
    <scope>NUCLEOTIDE SEQUENCE [LARGE SCALE GENOMIC DNA]</scope>
    <source>
        <strain evidence="3">cv. Fuchu</strain>
    </source>
</reference>
<organism evidence="2 3">
    <name type="scientific">Actinidia rufa</name>
    <dbReference type="NCBI Taxonomy" id="165716"/>
    <lineage>
        <taxon>Eukaryota</taxon>
        <taxon>Viridiplantae</taxon>
        <taxon>Streptophyta</taxon>
        <taxon>Embryophyta</taxon>
        <taxon>Tracheophyta</taxon>
        <taxon>Spermatophyta</taxon>
        <taxon>Magnoliopsida</taxon>
        <taxon>eudicotyledons</taxon>
        <taxon>Gunneridae</taxon>
        <taxon>Pentapetalae</taxon>
        <taxon>asterids</taxon>
        <taxon>Ericales</taxon>
        <taxon>Actinidiaceae</taxon>
        <taxon>Actinidia</taxon>
    </lineage>
</organism>
<evidence type="ECO:0000256" key="1">
    <source>
        <dbReference type="SAM" id="Phobius"/>
    </source>
</evidence>
<name>A0A7J0H1S3_9ERIC</name>
<dbReference type="Proteomes" id="UP000585474">
    <property type="component" value="Unassembled WGS sequence"/>
</dbReference>
<evidence type="ECO:0000313" key="3">
    <source>
        <dbReference type="Proteomes" id="UP000585474"/>
    </source>
</evidence>
<keyword evidence="1" id="KW-0472">Membrane</keyword>
<protein>
    <submittedName>
        <fullName evidence="2">Early nodulin-like protein 8</fullName>
    </submittedName>
</protein>
<evidence type="ECO:0000313" key="2">
    <source>
        <dbReference type="EMBL" id="GFZ16931.1"/>
    </source>
</evidence>
<dbReference type="EMBL" id="BJWL01000026">
    <property type="protein sequence ID" value="GFZ16931.1"/>
    <property type="molecule type" value="Genomic_DNA"/>
</dbReference>
<sequence length="119" mass="12649">MLGDYPLQQIQKSTPTGPRITSSRLETLSCFCTRQVKIVIQVTEQSYNSCNLKDPILYSSSPSYGPGSLPVTAPSYPIVFGSIPMAPLSSPSSSSLINPAIFLSASIGFLICAIVSGFI</sequence>
<comment type="caution">
    <text evidence="2">The sequence shown here is derived from an EMBL/GenBank/DDBJ whole genome shotgun (WGS) entry which is preliminary data.</text>
</comment>
<proteinExistence type="predicted"/>